<comment type="caution">
    <text evidence="5">The sequence shown here is derived from an EMBL/GenBank/DDBJ whole genome shotgun (WGS) entry which is preliminary data.</text>
</comment>
<dbReference type="InterPro" id="IPR029753">
    <property type="entry name" value="D-isomer_DH_CS"/>
</dbReference>
<dbReference type="InterPro" id="IPR006140">
    <property type="entry name" value="D-isomer_DH_NAD-bd"/>
</dbReference>
<dbReference type="SUPFAM" id="SSF52283">
    <property type="entry name" value="Formate/glycerate dehydrogenase catalytic domain-like"/>
    <property type="match status" value="1"/>
</dbReference>
<dbReference type="PANTHER" id="PTHR46029">
    <property type="entry name" value="C-TERMINAL-BINDING PROTEIN"/>
    <property type="match status" value="1"/>
</dbReference>
<dbReference type="InterPro" id="IPR036291">
    <property type="entry name" value="NAD(P)-bd_dom_sf"/>
</dbReference>
<dbReference type="CDD" id="cd05299">
    <property type="entry name" value="CtBP_dh"/>
    <property type="match status" value="1"/>
</dbReference>
<dbReference type="GO" id="GO:0001221">
    <property type="term" value="F:transcription coregulator binding"/>
    <property type="evidence" value="ECO:0007669"/>
    <property type="project" value="TreeGrafter"/>
</dbReference>
<dbReference type="InterPro" id="IPR006139">
    <property type="entry name" value="D-isomer_2_OHA_DH_cat_dom"/>
</dbReference>
<dbReference type="AlphaFoldDB" id="A0A7V8VFA7"/>
<dbReference type="GO" id="GO:0051287">
    <property type="term" value="F:NAD binding"/>
    <property type="evidence" value="ECO:0007669"/>
    <property type="project" value="InterPro"/>
</dbReference>
<dbReference type="Proteomes" id="UP000542342">
    <property type="component" value="Unassembled WGS sequence"/>
</dbReference>
<evidence type="ECO:0000259" key="3">
    <source>
        <dbReference type="Pfam" id="PF00389"/>
    </source>
</evidence>
<dbReference type="GO" id="GO:0016616">
    <property type="term" value="F:oxidoreductase activity, acting on the CH-OH group of donors, NAD or NADP as acceptor"/>
    <property type="evidence" value="ECO:0007669"/>
    <property type="project" value="InterPro"/>
</dbReference>
<feature type="domain" description="D-isomer specific 2-hydroxyacid dehydrogenase catalytic" evidence="3">
    <location>
        <begin position="14"/>
        <end position="331"/>
    </location>
</feature>
<dbReference type="Gene3D" id="3.40.50.720">
    <property type="entry name" value="NAD(P)-binding Rossmann-like Domain"/>
    <property type="match status" value="2"/>
</dbReference>
<gene>
    <name evidence="5" type="ORF">H0921_12430</name>
</gene>
<protein>
    <submittedName>
        <fullName evidence="5">C-terminal binding protein</fullName>
    </submittedName>
</protein>
<keyword evidence="1 2" id="KW-0560">Oxidoreductase</keyword>
<dbReference type="Pfam" id="PF00389">
    <property type="entry name" value="2-Hacid_dh"/>
    <property type="match status" value="1"/>
</dbReference>
<dbReference type="GO" id="GO:0140297">
    <property type="term" value="F:DNA-binding transcription factor binding"/>
    <property type="evidence" value="ECO:0007669"/>
    <property type="project" value="TreeGrafter"/>
</dbReference>
<evidence type="ECO:0000256" key="2">
    <source>
        <dbReference type="RuleBase" id="RU003719"/>
    </source>
</evidence>
<dbReference type="Pfam" id="PF02826">
    <property type="entry name" value="2-Hacid_dh_C"/>
    <property type="match status" value="1"/>
</dbReference>
<dbReference type="InterPro" id="IPR051638">
    <property type="entry name" value="CTBP_dehydrogenase"/>
</dbReference>
<evidence type="ECO:0000259" key="4">
    <source>
        <dbReference type="Pfam" id="PF02826"/>
    </source>
</evidence>
<reference evidence="5 6" key="1">
    <citation type="submission" date="2020-07" db="EMBL/GenBank/DDBJ databases">
        <title>Thermogemmata thermophila gen. nov., sp. nov., a novel moderate thermophilic planctomycete from a Kamchatka hot spring.</title>
        <authorList>
            <person name="Elcheninov A.G."/>
            <person name="Podosokorskaya O.A."/>
            <person name="Kovaleva O.L."/>
            <person name="Novikov A."/>
            <person name="Bonch-Osmolovskaya E.A."/>
            <person name="Toshchakov S.V."/>
            <person name="Kublanov I.V."/>
        </authorList>
    </citation>
    <scope>NUCLEOTIDE SEQUENCE [LARGE SCALE GENOMIC DNA]</scope>
    <source>
        <strain evidence="5 6">2918</strain>
    </source>
</reference>
<dbReference type="PANTHER" id="PTHR46029:SF7">
    <property type="entry name" value="C-TERMINAL-BINDING PROTEIN"/>
    <property type="match status" value="1"/>
</dbReference>
<accession>A0A7V8VFA7</accession>
<proteinExistence type="inferred from homology"/>
<evidence type="ECO:0000313" key="6">
    <source>
        <dbReference type="Proteomes" id="UP000542342"/>
    </source>
</evidence>
<evidence type="ECO:0000313" key="5">
    <source>
        <dbReference type="EMBL" id="MBA2226969.1"/>
    </source>
</evidence>
<sequence>MARYRVVIADFVVDDAAPEREVLGDIADVVMLNAHQEEELHGKVEEADALMLFHTIRLSRQTIDRLQRCKLIVRCGVGYDNVDYRYARQKGIPVANVPDYGTEEVADSAIALMLSLVRGVTYHSRRLQRGEPNAWHYQPGGPLYRLRGRVYASLGLGRIGIAAALRAKAFGMKVVFYDPYITDGLDKALGFTRVETLEELLSQAYVLSIYCPLTEETRHLIDARALALLPPGAYLVNTARGAIVDTLALRDALRRGHLRGAALDVLPQEPPPPDDPLLQAWRDPADPCHDRLIINPHAAFYSEEGLRDMRVKGAQNCRRALLGQPLRNVVN</sequence>
<name>A0A7V8VFA7_9BACT</name>
<dbReference type="SUPFAM" id="SSF51735">
    <property type="entry name" value="NAD(P)-binding Rossmann-fold domains"/>
    <property type="match status" value="1"/>
</dbReference>
<dbReference type="GO" id="GO:0006357">
    <property type="term" value="P:regulation of transcription by RNA polymerase II"/>
    <property type="evidence" value="ECO:0007669"/>
    <property type="project" value="TreeGrafter"/>
</dbReference>
<feature type="domain" description="D-isomer specific 2-hydroxyacid dehydrogenase NAD-binding" evidence="4">
    <location>
        <begin position="110"/>
        <end position="299"/>
    </location>
</feature>
<organism evidence="5 6">
    <name type="scientific">Thermogemmata fonticola</name>
    <dbReference type="NCBI Taxonomy" id="2755323"/>
    <lineage>
        <taxon>Bacteria</taxon>
        <taxon>Pseudomonadati</taxon>
        <taxon>Planctomycetota</taxon>
        <taxon>Planctomycetia</taxon>
        <taxon>Gemmatales</taxon>
        <taxon>Gemmataceae</taxon>
        <taxon>Thermogemmata</taxon>
    </lineage>
</organism>
<dbReference type="InterPro" id="IPR043322">
    <property type="entry name" value="CtBP"/>
</dbReference>
<comment type="similarity">
    <text evidence="2">Belongs to the D-isomer specific 2-hydroxyacid dehydrogenase family.</text>
</comment>
<evidence type="ECO:0000256" key="1">
    <source>
        <dbReference type="ARBA" id="ARBA00023002"/>
    </source>
</evidence>
<dbReference type="EMBL" id="JACEFB010000009">
    <property type="protein sequence ID" value="MBA2226969.1"/>
    <property type="molecule type" value="Genomic_DNA"/>
</dbReference>
<keyword evidence="6" id="KW-1185">Reference proteome</keyword>
<dbReference type="GO" id="GO:0003714">
    <property type="term" value="F:transcription corepressor activity"/>
    <property type="evidence" value="ECO:0007669"/>
    <property type="project" value="InterPro"/>
</dbReference>
<dbReference type="PROSITE" id="PS00671">
    <property type="entry name" value="D_2_HYDROXYACID_DH_3"/>
    <property type="match status" value="1"/>
</dbReference>
<dbReference type="RefSeq" id="WP_194538562.1">
    <property type="nucleotide sequence ID" value="NZ_JACEFB010000009.1"/>
</dbReference>